<feature type="transmembrane region" description="Helical" evidence="1">
    <location>
        <begin position="139"/>
        <end position="159"/>
    </location>
</feature>
<reference evidence="2" key="1">
    <citation type="submission" date="2023-04" db="EMBL/GenBank/DDBJ databases">
        <title>Novel strain of Lactilactobacillus sakei and use thereof.</title>
        <authorList>
            <person name="Kim S.Y."/>
        </authorList>
    </citation>
    <scope>NUCLEOTIDE SEQUENCE</scope>
    <source>
        <strain evidence="2">HUP1</strain>
    </source>
</reference>
<proteinExistence type="predicted"/>
<gene>
    <name evidence="2" type="ORF">QBD03_02565</name>
</gene>
<evidence type="ECO:0000256" key="1">
    <source>
        <dbReference type="SAM" id="Phobius"/>
    </source>
</evidence>
<name>A0AAF0GNJ2_LATSK</name>
<keyword evidence="1" id="KW-1133">Transmembrane helix</keyword>
<evidence type="ECO:0000313" key="3">
    <source>
        <dbReference type="Proteomes" id="UP001179858"/>
    </source>
</evidence>
<dbReference type="EMBL" id="CP122959">
    <property type="protein sequence ID" value="WGI19615.1"/>
    <property type="molecule type" value="Genomic_DNA"/>
</dbReference>
<dbReference type="RefSeq" id="WP_279851046.1">
    <property type="nucleotide sequence ID" value="NZ_CP122959.1"/>
</dbReference>
<evidence type="ECO:0000313" key="2">
    <source>
        <dbReference type="EMBL" id="WGI19615.1"/>
    </source>
</evidence>
<protein>
    <submittedName>
        <fullName evidence="2">Uncharacterized protein</fullName>
    </submittedName>
</protein>
<organism evidence="2 3">
    <name type="scientific">Latilactobacillus sakei</name>
    <name type="common">Lactobacillus sakei</name>
    <dbReference type="NCBI Taxonomy" id="1599"/>
    <lineage>
        <taxon>Bacteria</taxon>
        <taxon>Bacillati</taxon>
        <taxon>Bacillota</taxon>
        <taxon>Bacilli</taxon>
        <taxon>Lactobacillales</taxon>
        <taxon>Lactobacillaceae</taxon>
        <taxon>Latilactobacillus</taxon>
    </lineage>
</organism>
<keyword evidence="1" id="KW-0472">Membrane</keyword>
<dbReference type="AlphaFoldDB" id="A0AAF0GNJ2"/>
<sequence>MFQKFLTYATRSTLTKNYEIDYLISLLLSDDFILNTENFNTLIHSATLKPFISKYDITIIKYNGKNIGYEAYENIGKKINQLSSGQQSILILRIKAMKNNEDTAPLLNKTYKEYFALIPILLTFLISGTSNYIKESFALTFVGIIISSFVCYFLLNLIYTGKENKYELKYDLLESLFN</sequence>
<accession>A0AAF0GNJ2</accession>
<keyword evidence="1" id="KW-0812">Transmembrane</keyword>
<feature type="transmembrane region" description="Helical" evidence="1">
    <location>
        <begin position="114"/>
        <end position="133"/>
    </location>
</feature>
<dbReference type="Proteomes" id="UP001179858">
    <property type="component" value="Chromosome"/>
</dbReference>